<gene>
    <name evidence="2" type="ORF">NX722_18480</name>
</gene>
<protein>
    <submittedName>
        <fullName evidence="2">Protein kinase</fullName>
    </submittedName>
</protein>
<evidence type="ECO:0000259" key="1">
    <source>
        <dbReference type="PROSITE" id="PS50011"/>
    </source>
</evidence>
<keyword evidence="2" id="KW-0418">Kinase</keyword>
<dbReference type="Pfam" id="PF00069">
    <property type="entry name" value="Pkinase"/>
    <property type="match status" value="1"/>
</dbReference>
<comment type="caution">
    <text evidence="2">The sequence shown here is derived from an EMBL/GenBank/DDBJ whole genome shotgun (WGS) entry which is preliminary data.</text>
</comment>
<dbReference type="GO" id="GO:0016301">
    <property type="term" value="F:kinase activity"/>
    <property type="evidence" value="ECO:0007669"/>
    <property type="project" value="UniProtKB-KW"/>
</dbReference>
<dbReference type="EMBL" id="JAPFCC010000001">
    <property type="protein sequence ID" value="MCW7554568.1"/>
    <property type="molecule type" value="Genomic_DNA"/>
</dbReference>
<sequence>MKKFFSNSGSDSTMNNNLQAGLSFNLKDWILHPYDLNNICITQSNPINSGQHGRIFPGKVLNSSSTTNALVFKTIHPLGSNQEKIRYKHSEVDYMALEREVRIQKKIGSHPNILVFHDAYYFWPPNKKNDRMILAFSMDRLNKSLAERINEVMNDQFSTLYKLKVYLGYPARKQITAKQTAKYIAQVLSGIGHLISIGLLNVDLNFTNIMLDDNDNIKLIDFSRVNEYDLKNHEDEYLHEDVKDNIGNILSNSFAFLMDYATLTPRSLTENRIYLI</sequence>
<dbReference type="Proteomes" id="UP001209854">
    <property type="component" value="Unassembled WGS sequence"/>
</dbReference>
<organism evidence="2 3">
    <name type="scientific">Endozoicomonas gorgoniicola</name>
    <dbReference type="NCBI Taxonomy" id="1234144"/>
    <lineage>
        <taxon>Bacteria</taxon>
        <taxon>Pseudomonadati</taxon>
        <taxon>Pseudomonadota</taxon>
        <taxon>Gammaproteobacteria</taxon>
        <taxon>Oceanospirillales</taxon>
        <taxon>Endozoicomonadaceae</taxon>
        <taxon>Endozoicomonas</taxon>
    </lineage>
</organism>
<keyword evidence="3" id="KW-1185">Reference proteome</keyword>
<evidence type="ECO:0000313" key="2">
    <source>
        <dbReference type="EMBL" id="MCW7554568.1"/>
    </source>
</evidence>
<keyword evidence="2" id="KW-0808">Transferase</keyword>
<dbReference type="SUPFAM" id="SSF56112">
    <property type="entry name" value="Protein kinase-like (PK-like)"/>
    <property type="match status" value="1"/>
</dbReference>
<dbReference type="InterPro" id="IPR011009">
    <property type="entry name" value="Kinase-like_dom_sf"/>
</dbReference>
<feature type="domain" description="Protein kinase" evidence="1">
    <location>
        <begin position="41"/>
        <end position="276"/>
    </location>
</feature>
<evidence type="ECO:0000313" key="3">
    <source>
        <dbReference type="Proteomes" id="UP001209854"/>
    </source>
</evidence>
<dbReference type="Gene3D" id="1.10.510.10">
    <property type="entry name" value="Transferase(Phosphotransferase) domain 1"/>
    <property type="match status" value="1"/>
</dbReference>
<accession>A0ABT3MYX3</accession>
<reference evidence="2 3" key="1">
    <citation type="submission" date="2022-10" db="EMBL/GenBank/DDBJ databases">
        <title>High-quality genome sequences of two octocoral-associated bacteria, Endozoicomonas euniceicola EF212 and Endozoicomonas gorgoniicola PS125.</title>
        <authorList>
            <person name="Chiou Y.-J."/>
            <person name="Chen Y.-H."/>
        </authorList>
    </citation>
    <scope>NUCLEOTIDE SEQUENCE [LARGE SCALE GENOMIC DNA]</scope>
    <source>
        <strain evidence="2 3">PS125</strain>
    </source>
</reference>
<name>A0ABT3MYX3_9GAMM</name>
<dbReference type="PROSITE" id="PS50011">
    <property type="entry name" value="PROTEIN_KINASE_DOM"/>
    <property type="match status" value="1"/>
</dbReference>
<dbReference type="RefSeq" id="WP_262564320.1">
    <property type="nucleotide sequence ID" value="NZ_JAPFCC010000001.1"/>
</dbReference>
<dbReference type="PANTHER" id="PTHR24347">
    <property type="entry name" value="SERINE/THREONINE-PROTEIN KINASE"/>
    <property type="match status" value="1"/>
</dbReference>
<proteinExistence type="predicted"/>
<dbReference type="InterPro" id="IPR000719">
    <property type="entry name" value="Prot_kinase_dom"/>
</dbReference>